<feature type="domain" description="GGDEF" evidence="3">
    <location>
        <begin position="145"/>
        <end position="277"/>
    </location>
</feature>
<keyword evidence="1" id="KW-0472">Membrane</keyword>
<dbReference type="InterPro" id="IPR001633">
    <property type="entry name" value="EAL_dom"/>
</dbReference>
<dbReference type="InterPro" id="IPR043128">
    <property type="entry name" value="Rev_trsase/Diguanyl_cyclase"/>
</dbReference>
<keyword evidence="1" id="KW-0812">Transmembrane</keyword>
<dbReference type="EMBL" id="BFAG01000036">
    <property type="protein sequence ID" value="GBF08264.1"/>
    <property type="molecule type" value="Genomic_DNA"/>
</dbReference>
<dbReference type="CDD" id="cd01949">
    <property type="entry name" value="GGDEF"/>
    <property type="match status" value="1"/>
</dbReference>
<evidence type="ECO:0000259" key="2">
    <source>
        <dbReference type="PROSITE" id="PS50883"/>
    </source>
</evidence>
<dbReference type="InterPro" id="IPR000160">
    <property type="entry name" value="GGDEF_dom"/>
</dbReference>
<evidence type="ECO:0000259" key="3">
    <source>
        <dbReference type="PROSITE" id="PS50887"/>
    </source>
</evidence>
<dbReference type="OrthoDB" id="67308at2"/>
<dbReference type="Pfam" id="PF00563">
    <property type="entry name" value="EAL"/>
    <property type="match status" value="1"/>
</dbReference>
<feature type="transmembrane region" description="Helical" evidence="1">
    <location>
        <begin position="46"/>
        <end position="65"/>
    </location>
</feature>
<dbReference type="Gene3D" id="3.30.70.270">
    <property type="match status" value="1"/>
</dbReference>
<dbReference type="Gene3D" id="3.20.20.450">
    <property type="entry name" value="EAL domain"/>
    <property type="match status" value="1"/>
</dbReference>
<dbReference type="SUPFAM" id="SSF55073">
    <property type="entry name" value="Nucleotide cyclase"/>
    <property type="match status" value="1"/>
</dbReference>
<feature type="transmembrane region" description="Helical" evidence="1">
    <location>
        <begin position="77"/>
        <end position="97"/>
    </location>
</feature>
<gene>
    <name evidence="4" type="ORF">DAERI_360001</name>
</gene>
<organism evidence="4 5">
    <name type="scientific">Deinococcus aerius</name>
    <dbReference type="NCBI Taxonomy" id="200253"/>
    <lineage>
        <taxon>Bacteria</taxon>
        <taxon>Thermotogati</taxon>
        <taxon>Deinococcota</taxon>
        <taxon>Deinococci</taxon>
        <taxon>Deinococcales</taxon>
        <taxon>Deinococcaceae</taxon>
        <taxon>Deinococcus</taxon>
    </lineage>
</organism>
<dbReference type="Proteomes" id="UP000236569">
    <property type="component" value="Unassembled WGS sequence"/>
</dbReference>
<dbReference type="Pfam" id="PF00990">
    <property type="entry name" value="GGDEF"/>
    <property type="match status" value="1"/>
</dbReference>
<keyword evidence="1" id="KW-1133">Transmembrane helix</keyword>
<proteinExistence type="predicted"/>
<dbReference type="PROSITE" id="PS50883">
    <property type="entry name" value="EAL"/>
    <property type="match status" value="1"/>
</dbReference>
<sequence>KYVGILFWAPAGLSVPAEMTETYFWVPALYVLSFFVPHVRGGRLVSFLFFGLTLLLSVAYVALHLGSGLDTTVVFALTQYNLANLTLLALAHAFLGFKERVVRAEARAETLQRLAYTDLLTDLPNRRHFDLALAETLAGAQRAGQPLALLFVDIDGFKLINDTLGHEAGDEVLRRLAGRFRAFCGGTDLCVRISGDEFVVVLPGRGRDEAVAAARGLLGQLGGPLHVQGAAVAVSASIGVSVFPEDGRDAGALVRHADIAMYQVKGSGKNGVRPYTPALDEQVERRTLLERDLQTALSRDELVLEYQGLYDLHRGELLKVEALLRWRHPQLGRVSPAEFIPLAESSGAIVPIGAWVLRAACAQVRHWQQR</sequence>
<dbReference type="SUPFAM" id="SSF141868">
    <property type="entry name" value="EAL domain-like"/>
    <property type="match status" value="1"/>
</dbReference>
<dbReference type="FunFam" id="3.30.70.270:FF:000001">
    <property type="entry name" value="Diguanylate cyclase domain protein"/>
    <property type="match status" value="1"/>
</dbReference>
<feature type="non-terminal residue" evidence="4">
    <location>
        <position position="1"/>
    </location>
</feature>
<reference evidence="5" key="1">
    <citation type="submission" date="2018-01" db="EMBL/GenBank/DDBJ databases">
        <title>Draft Genome Sequence of the Radioresistant Bacterium Deinococcus aerius TR0125, Isolated from the Higher Atmosphere above Japan.</title>
        <authorList>
            <person name="Satoh K."/>
            <person name="Arai H."/>
            <person name="Sanzen T."/>
            <person name="Kawaguchi Y."/>
            <person name="Hayashi H."/>
            <person name="Yokobori S."/>
            <person name="Yamagishi A."/>
            <person name="Oono Y."/>
            <person name="Narumi I."/>
        </authorList>
    </citation>
    <scope>NUCLEOTIDE SEQUENCE [LARGE SCALE GENOMIC DNA]</scope>
    <source>
        <strain evidence="5">TR0125</strain>
    </source>
</reference>
<dbReference type="AlphaFoldDB" id="A0A2I9D117"/>
<dbReference type="NCBIfam" id="TIGR00254">
    <property type="entry name" value="GGDEF"/>
    <property type="match status" value="1"/>
</dbReference>
<dbReference type="InterPro" id="IPR035919">
    <property type="entry name" value="EAL_sf"/>
</dbReference>
<dbReference type="CDD" id="cd01948">
    <property type="entry name" value="EAL"/>
    <property type="match status" value="1"/>
</dbReference>
<evidence type="ECO:0000313" key="4">
    <source>
        <dbReference type="EMBL" id="GBF08264.1"/>
    </source>
</evidence>
<comment type="caution">
    <text evidence="4">The sequence shown here is derived from an EMBL/GenBank/DDBJ whole genome shotgun (WGS) entry which is preliminary data.</text>
</comment>
<accession>A0A2I9D117</accession>
<name>A0A2I9D117_9DEIO</name>
<dbReference type="InterPro" id="IPR052155">
    <property type="entry name" value="Biofilm_reg_signaling"/>
</dbReference>
<protein>
    <submittedName>
        <fullName evidence="4">Diguanylate cyclase/phosphodiesterase</fullName>
    </submittedName>
</protein>
<dbReference type="SMART" id="SM00267">
    <property type="entry name" value="GGDEF"/>
    <property type="match status" value="1"/>
</dbReference>
<dbReference type="InterPro" id="IPR029787">
    <property type="entry name" value="Nucleotide_cyclase"/>
</dbReference>
<dbReference type="PROSITE" id="PS50887">
    <property type="entry name" value="GGDEF"/>
    <property type="match status" value="1"/>
</dbReference>
<keyword evidence="5" id="KW-1185">Reference proteome</keyword>
<dbReference type="PANTHER" id="PTHR44757">
    <property type="entry name" value="DIGUANYLATE CYCLASE DGCP"/>
    <property type="match status" value="1"/>
</dbReference>
<feature type="transmembrane region" description="Helical" evidence="1">
    <location>
        <begin position="22"/>
        <end position="39"/>
    </location>
</feature>
<feature type="domain" description="EAL" evidence="2">
    <location>
        <begin position="286"/>
        <end position="370"/>
    </location>
</feature>
<dbReference type="PANTHER" id="PTHR44757:SF2">
    <property type="entry name" value="BIOFILM ARCHITECTURE MAINTENANCE PROTEIN MBAA"/>
    <property type="match status" value="1"/>
</dbReference>
<evidence type="ECO:0000313" key="5">
    <source>
        <dbReference type="Proteomes" id="UP000236569"/>
    </source>
</evidence>
<evidence type="ECO:0000256" key="1">
    <source>
        <dbReference type="SAM" id="Phobius"/>
    </source>
</evidence>
<feature type="non-terminal residue" evidence="4">
    <location>
        <position position="370"/>
    </location>
</feature>